<sequence>MQVEDEEQMFQLVMLLLDPDLGFLLNILDLYHAILVVLNLGRASRGRSSALKGNCFRQDWASIKEVHGEIHRLNPYGVELVVLNDELLGHVGLKRSVGEES</sequence>
<dbReference type="AlphaFoldDB" id="A0AAN9N1D3"/>
<gene>
    <name evidence="1" type="ORF">VNO80_13294</name>
</gene>
<accession>A0AAN9N1D3</accession>
<organism evidence="1 2">
    <name type="scientific">Phaseolus coccineus</name>
    <name type="common">Scarlet runner bean</name>
    <name type="synonym">Phaseolus multiflorus</name>
    <dbReference type="NCBI Taxonomy" id="3886"/>
    <lineage>
        <taxon>Eukaryota</taxon>
        <taxon>Viridiplantae</taxon>
        <taxon>Streptophyta</taxon>
        <taxon>Embryophyta</taxon>
        <taxon>Tracheophyta</taxon>
        <taxon>Spermatophyta</taxon>
        <taxon>Magnoliopsida</taxon>
        <taxon>eudicotyledons</taxon>
        <taxon>Gunneridae</taxon>
        <taxon>Pentapetalae</taxon>
        <taxon>rosids</taxon>
        <taxon>fabids</taxon>
        <taxon>Fabales</taxon>
        <taxon>Fabaceae</taxon>
        <taxon>Papilionoideae</taxon>
        <taxon>50 kb inversion clade</taxon>
        <taxon>NPAAA clade</taxon>
        <taxon>indigoferoid/millettioid clade</taxon>
        <taxon>Phaseoleae</taxon>
        <taxon>Phaseolus</taxon>
    </lineage>
</organism>
<reference evidence="1 2" key="1">
    <citation type="submission" date="2024-01" db="EMBL/GenBank/DDBJ databases">
        <title>The genomes of 5 underutilized Papilionoideae crops provide insights into root nodulation and disease resistanc.</title>
        <authorList>
            <person name="Jiang F."/>
        </authorList>
    </citation>
    <scope>NUCLEOTIDE SEQUENCE [LARGE SCALE GENOMIC DNA]</scope>
    <source>
        <strain evidence="1">JINMINGXINNONG_FW02</strain>
        <tissue evidence="1">Leaves</tissue>
    </source>
</reference>
<protein>
    <submittedName>
        <fullName evidence="1">Uncharacterized protein</fullName>
    </submittedName>
</protein>
<dbReference type="EMBL" id="JAYMYR010000005">
    <property type="protein sequence ID" value="KAK7364557.1"/>
    <property type="molecule type" value="Genomic_DNA"/>
</dbReference>
<evidence type="ECO:0000313" key="1">
    <source>
        <dbReference type="EMBL" id="KAK7364557.1"/>
    </source>
</evidence>
<name>A0AAN9N1D3_PHACN</name>
<proteinExistence type="predicted"/>
<evidence type="ECO:0000313" key="2">
    <source>
        <dbReference type="Proteomes" id="UP001374584"/>
    </source>
</evidence>
<dbReference type="Proteomes" id="UP001374584">
    <property type="component" value="Unassembled WGS sequence"/>
</dbReference>
<keyword evidence="2" id="KW-1185">Reference proteome</keyword>
<comment type="caution">
    <text evidence="1">The sequence shown here is derived from an EMBL/GenBank/DDBJ whole genome shotgun (WGS) entry which is preliminary data.</text>
</comment>